<sequence>MCRIHSEGTQHGCGHYIITREVNKRDCGNKFCMNSSMHPPNCQHCPNCKRYLEPDYQETVTRKTTEFCSHCDYWFKNNGGAVRQERS</sequence>
<evidence type="ECO:0000313" key="2">
    <source>
        <dbReference type="Proteomes" id="UP000298030"/>
    </source>
</evidence>
<proteinExistence type="predicted"/>
<name>A0A4Y7TW27_COPMI</name>
<protein>
    <submittedName>
        <fullName evidence="1">Uncharacterized protein</fullName>
    </submittedName>
</protein>
<organism evidence="1 2">
    <name type="scientific">Coprinellus micaceus</name>
    <name type="common">Glistening ink-cap mushroom</name>
    <name type="synonym">Coprinus micaceus</name>
    <dbReference type="NCBI Taxonomy" id="71717"/>
    <lineage>
        <taxon>Eukaryota</taxon>
        <taxon>Fungi</taxon>
        <taxon>Dikarya</taxon>
        <taxon>Basidiomycota</taxon>
        <taxon>Agaricomycotina</taxon>
        <taxon>Agaricomycetes</taxon>
        <taxon>Agaricomycetidae</taxon>
        <taxon>Agaricales</taxon>
        <taxon>Agaricineae</taxon>
        <taxon>Psathyrellaceae</taxon>
        <taxon>Coprinellus</taxon>
    </lineage>
</organism>
<keyword evidence="2" id="KW-1185">Reference proteome</keyword>
<accession>A0A4Y7TW27</accession>
<comment type="caution">
    <text evidence="1">The sequence shown here is derived from an EMBL/GenBank/DDBJ whole genome shotgun (WGS) entry which is preliminary data.</text>
</comment>
<dbReference type="OrthoDB" id="2840428at2759"/>
<dbReference type="EMBL" id="QPFP01000003">
    <property type="protein sequence ID" value="TEB38380.1"/>
    <property type="molecule type" value="Genomic_DNA"/>
</dbReference>
<dbReference type="AlphaFoldDB" id="A0A4Y7TW27"/>
<dbReference type="Proteomes" id="UP000298030">
    <property type="component" value="Unassembled WGS sequence"/>
</dbReference>
<reference evidence="1 2" key="1">
    <citation type="journal article" date="2019" name="Nat. Ecol. Evol.">
        <title>Megaphylogeny resolves global patterns of mushroom evolution.</title>
        <authorList>
            <person name="Varga T."/>
            <person name="Krizsan K."/>
            <person name="Foldi C."/>
            <person name="Dima B."/>
            <person name="Sanchez-Garcia M."/>
            <person name="Sanchez-Ramirez S."/>
            <person name="Szollosi G.J."/>
            <person name="Szarkandi J.G."/>
            <person name="Papp V."/>
            <person name="Albert L."/>
            <person name="Andreopoulos W."/>
            <person name="Angelini C."/>
            <person name="Antonin V."/>
            <person name="Barry K.W."/>
            <person name="Bougher N.L."/>
            <person name="Buchanan P."/>
            <person name="Buyck B."/>
            <person name="Bense V."/>
            <person name="Catcheside P."/>
            <person name="Chovatia M."/>
            <person name="Cooper J."/>
            <person name="Damon W."/>
            <person name="Desjardin D."/>
            <person name="Finy P."/>
            <person name="Geml J."/>
            <person name="Haridas S."/>
            <person name="Hughes K."/>
            <person name="Justo A."/>
            <person name="Karasinski D."/>
            <person name="Kautmanova I."/>
            <person name="Kiss B."/>
            <person name="Kocsube S."/>
            <person name="Kotiranta H."/>
            <person name="LaButti K.M."/>
            <person name="Lechner B.E."/>
            <person name="Liimatainen K."/>
            <person name="Lipzen A."/>
            <person name="Lukacs Z."/>
            <person name="Mihaltcheva S."/>
            <person name="Morgado L.N."/>
            <person name="Niskanen T."/>
            <person name="Noordeloos M.E."/>
            <person name="Ohm R.A."/>
            <person name="Ortiz-Santana B."/>
            <person name="Ovrebo C."/>
            <person name="Racz N."/>
            <person name="Riley R."/>
            <person name="Savchenko A."/>
            <person name="Shiryaev A."/>
            <person name="Soop K."/>
            <person name="Spirin V."/>
            <person name="Szebenyi C."/>
            <person name="Tomsovsky M."/>
            <person name="Tulloss R.E."/>
            <person name="Uehling J."/>
            <person name="Grigoriev I.V."/>
            <person name="Vagvolgyi C."/>
            <person name="Papp T."/>
            <person name="Martin F.M."/>
            <person name="Miettinen O."/>
            <person name="Hibbett D.S."/>
            <person name="Nagy L.G."/>
        </authorList>
    </citation>
    <scope>NUCLEOTIDE SEQUENCE [LARGE SCALE GENOMIC DNA]</scope>
    <source>
        <strain evidence="1 2">FP101781</strain>
    </source>
</reference>
<evidence type="ECO:0000313" key="1">
    <source>
        <dbReference type="EMBL" id="TEB38380.1"/>
    </source>
</evidence>
<gene>
    <name evidence="1" type="ORF">FA13DRAFT_1726055</name>
</gene>